<gene>
    <name evidence="2" type="ORF">UFOPK2423_01616</name>
</gene>
<dbReference type="EMBL" id="CAEZXN010000062">
    <property type="protein sequence ID" value="CAB4708991.1"/>
    <property type="molecule type" value="Genomic_DNA"/>
</dbReference>
<name>A0A6J6QAY0_9ZZZZ</name>
<protein>
    <submittedName>
        <fullName evidence="2">Unannotated protein</fullName>
    </submittedName>
</protein>
<reference evidence="2" key="1">
    <citation type="submission" date="2020-05" db="EMBL/GenBank/DDBJ databases">
        <authorList>
            <person name="Chiriac C."/>
            <person name="Salcher M."/>
            <person name="Ghai R."/>
            <person name="Kavagutti S V."/>
        </authorList>
    </citation>
    <scope>NUCLEOTIDE SEQUENCE</scope>
</reference>
<feature type="compositionally biased region" description="Low complexity" evidence="1">
    <location>
        <begin position="1"/>
        <end position="19"/>
    </location>
</feature>
<proteinExistence type="predicted"/>
<sequence>MRKSVSAGSSPLSLGGVSSKCSRRSLSTDQSVISVQVAGTLITKWRTAQALGLRGYSL</sequence>
<evidence type="ECO:0000313" key="2">
    <source>
        <dbReference type="EMBL" id="CAB4708991.1"/>
    </source>
</evidence>
<accession>A0A6J6QAY0</accession>
<evidence type="ECO:0000256" key="1">
    <source>
        <dbReference type="SAM" id="MobiDB-lite"/>
    </source>
</evidence>
<dbReference type="AlphaFoldDB" id="A0A6J6QAY0"/>
<feature type="region of interest" description="Disordered" evidence="1">
    <location>
        <begin position="1"/>
        <end position="24"/>
    </location>
</feature>
<organism evidence="2">
    <name type="scientific">freshwater metagenome</name>
    <dbReference type="NCBI Taxonomy" id="449393"/>
    <lineage>
        <taxon>unclassified sequences</taxon>
        <taxon>metagenomes</taxon>
        <taxon>ecological metagenomes</taxon>
    </lineage>
</organism>